<gene>
    <name evidence="2" type="ORF">KC222_14200</name>
</gene>
<dbReference type="RefSeq" id="WP_216376236.1">
    <property type="nucleotide sequence ID" value="NZ_JAGRYT010000028.1"/>
</dbReference>
<accession>A0ABS6DK19</accession>
<evidence type="ECO:0000259" key="1">
    <source>
        <dbReference type="Pfam" id="PF05368"/>
    </source>
</evidence>
<comment type="caution">
    <text evidence="2">The sequence shown here is derived from an EMBL/GenBank/DDBJ whole genome shotgun (WGS) entry which is preliminary data.</text>
</comment>
<dbReference type="Proteomes" id="UP000686327">
    <property type="component" value="Unassembled WGS sequence"/>
</dbReference>
<sequence length="286" mass="31066">MMFAITGITGQVGGALAKTLIAAGHDVRAVVRNEPKGQPWVEQGAELALAAMNDAEGLTKAFRGAEAVFILLPPVFDPAGDMAEQRANIAAIKQALLASCPQHVVCLSTIGAQATRPNLLNALGLMEKELADICNSTVFLRAGWFMENYLWDINSAKETGVIYSHLQPLERAIPMIATADIGALAAQLLTQPQTGTRVVELEGPQRYSPQLAAQAFSQVLGRPVSVKAVPRENWEVDFLTQGMKNPLPRMQMLDGFNEGWIDFEGETLKGATPFETVLKHLIQRHR</sequence>
<keyword evidence="3" id="KW-1185">Reference proteome</keyword>
<evidence type="ECO:0000313" key="2">
    <source>
        <dbReference type="EMBL" id="MBU4683161.1"/>
    </source>
</evidence>
<dbReference type="InterPro" id="IPR051604">
    <property type="entry name" value="Ergot_Alk_Oxidoreductase"/>
</dbReference>
<dbReference type="PANTHER" id="PTHR43162">
    <property type="match status" value="1"/>
</dbReference>
<reference evidence="2 3" key="1">
    <citation type="submission" date="2021-04" db="EMBL/GenBank/DDBJ databases">
        <authorList>
            <person name="Seiffert S.N."/>
        </authorList>
    </citation>
    <scope>NUCLEOTIDE SEQUENCE [LARGE SCALE GENOMIC DNA]</scope>
    <source>
        <strain evidence="2 3">1</strain>
    </source>
</reference>
<dbReference type="Pfam" id="PF05368">
    <property type="entry name" value="NmrA"/>
    <property type="match status" value="1"/>
</dbReference>
<feature type="domain" description="NmrA-like" evidence="1">
    <location>
        <begin position="4"/>
        <end position="247"/>
    </location>
</feature>
<proteinExistence type="predicted"/>
<organism evidence="2 3">
    <name type="scientific">Cedecea davisae</name>
    <dbReference type="NCBI Taxonomy" id="158484"/>
    <lineage>
        <taxon>Bacteria</taxon>
        <taxon>Pseudomonadati</taxon>
        <taxon>Pseudomonadota</taxon>
        <taxon>Gammaproteobacteria</taxon>
        <taxon>Enterobacterales</taxon>
        <taxon>Enterobacteriaceae</taxon>
        <taxon>Cedecea</taxon>
    </lineage>
</organism>
<dbReference type="EMBL" id="JAGRYU010000025">
    <property type="protein sequence ID" value="MBU4683161.1"/>
    <property type="molecule type" value="Genomic_DNA"/>
</dbReference>
<name>A0ABS6DK19_9ENTR</name>
<evidence type="ECO:0000313" key="3">
    <source>
        <dbReference type="Proteomes" id="UP000686327"/>
    </source>
</evidence>
<dbReference type="PANTHER" id="PTHR43162:SF1">
    <property type="entry name" value="PRESTALK A DIFFERENTIATION PROTEIN A"/>
    <property type="match status" value="1"/>
</dbReference>
<dbReference type="InterPro" id="IPR008030">
    <property type="entry name" value="NmrA-like"/>
</dbReference>
<reference evidence="3" key="2">
    <citation type="submission" date="2023-07" db="EMBL/GenBank/DDBJ databases">
        <title>Cedecea davisae an AmpC producer and its therapeutic implications.</title>
        <authorList>
            <person name="Notter J."/>
        </authorList>
    </citation>
    <scope>NUCLEOTIDE SEQUENCE [LARGE SCALE GENOMIC DNA]</scope>
    <source>
        <strain evidence="3">1</strain>
    </source>
</reference>
<protein>
    <submittedName>
        <fullName evidence="2">NmrA family NAD(P)-binding protein</fullName>
    </submittedName>
</protein>